<dbReference type="SUPFAM" id="SSF49452">
    <property type="entry name" value="Starch-binding domain-like"/>
    <property type="match status" value="1"/>
</dbReference>
<evidence type="ECO:0000313" key="2">
    <source>
        <dbReference type="EMBL" id="NJW51956.1"/>
    </source>
</evidence>
<dbReference type="InterPro" id="IPR025491">
    <property type="entry name" value="DUF4382"/>
</dbReference>
<comment type="caution">
    <text evidence="2">The sequence shown here is derived from an EMBL/GenBank/DDBJ whole genome shotgun (WGS) entry which is preliminary data.</text>
</comment>
<protein>
    <submittedName>
        <fullName evidence="2">DUF4382 domain-containing protein</fullName>
    </submittedName>
</protein>
<gene>
    <name evidence="2" type="ORF">HC175_03400</name>
</gene>
<dbReference type="EMBL" id="JAAVJR010000001">
    <property type="protein sequence ID" value="NJW51956.1"/>
    <property type="molecule type" value="Genomic_DNA"/>
</dbReference>
<organism evidence="2 3">
    <name type="scientific">Salinimicrobium oceani</name>
    <dbReference type="NCBI Taxonomy" id="2722702"/>
    <lineage>
        <taxon>Bacteria</taxon>
        <taxon>Pseudomonadati</taxon>
        <taxon>Bacteroidota</taxon>
        <taxon>Flavobacteriia</taxon>
        <taxon>Flavobacteriales</taxon>
        <taxon>Flavobacteriaceae</taxon>
        <taxon>Salinimicrobium</taxon>
    </lineage>
</organism>
<dbReference type="InterPro" id="IPR013784">
    <property type="entry name" value="Carb-bd-like_fold"/>
</dbReference>
<keyword evidence="3" id="KW-1185">Reference proteome</keyword>
<accession>A0ABX1D074</accession>
<evidence type="ECO:0000259" key="1">
    <source>
        <dbReference type="Pfam" id="PF14321"/>
    </source>
</evidence>
<dbReference type="Proteomes" id="UP000703674">
    <property type="component" value="Unassembled WGS sequence"/>
</dbReference>
<proteinExistence type="predicted"/>
<name>A0ABX1D074_9FLAO</name>
<evidence type="ECO:0000313" key="3">
    <source>
        <dbReference type="Proteomes" id="UP000703674"/>
    </source>
</evidence>
<dbReference type="Pfam" id="PF14321">
    <property type="entry name" value="DUF4382"/>
    <property type="match status" value="1"/>
</dbReference>
<dbReference type="PROSITE" id="PS51257">
    <property type="entry name" value="PROKAR_LIPOPROTEIN"/>
    <property type="match status" value="1"/>
</dbReference>
<sequence length="317" mass="33851">MSFLKNLRPTLYFVMFSALLSCSTDDDNVDTEGSETYSTDIYLTDSPIDNAEVTGVFVTIADVKVNGTSIDGFSKTTIDVSTLTEGSTQLLGNIDLEAGTTSNVVLVLDNETDASGNAPGSYVLTSSGDKKALLTGESQININDNAEIFSSGENELVIDFDLRKSIQQNAESNYSFVSNSRLSNSLRVVNTIEAGTITGTVSNSTSTGADAVVVYAYRANSYSESEMQTDNNGVAFTNAVSSTAVSNSNGEFSLHFLEEGNYELVFASYEDTDNDGRLELQGELQMNLTGDLSLNDIQVSSNSTVNLNLAVEGLLDL</sequence>
<reference evidence="2 3" key="1">
    <citation type="submission" date="2020-03" db="EMBL/GenBank/DDBJ databases">
        <title>Salinimicrobium sp. nov, isolated from SCS.</title>
        <authorList>
            <person name="Cao W.R."/>
        </authorList>
    </citation>
    <scope>NUCLEOTIDE SEQUENCE [LARGE SCALE GENOMIC DNA]</scope>
    <source>
        <strain evidence="3">J15B91</strain>
    </source>
</reference>
<dbReference type="RefSeq" id="WP_168137081.1">
    <property type="nucleotide sequence ID" value="NZ_JAAVJR010000001.1"/>
</dbReference>
<feature type="domain" description="DUF4382" evidence="1">
    <location>
        <begin position="41"/>
        <end position="176"/>
    </location>
</feature>